<evidence type="ECO:0000313" key="3">
    <source>
        <dbReference type="Proteomes" id="UP001152622"/>
    </source>
</evidence>
<organism evidence="2 3">
    <name type="scientific">Synaphobranchus kaupii</name>
    <name type="common">Kaup's arrowtooth eel</name>
    <dbReference type="NCBI Taxonomy" id="118154"/>
    <lineage>
        <taxon>Eukaryota</taxon>
        <taxon>Metazoa</taxon>
        <taxon>Chordata</taxon>
        <taxon>Craniata</taxon>
        <taxon>Vertebrata</taxon>
        <taxon>Euteleostomi</taxon>
        <taxon>Actinopterygii</taxon>
        <taxon>Neopterygii</taxon>
        <taxon>Teleostei</taxon>
        <taxon>Anguilliformes</taxon>
        <taxon>Synaphobranchidae</taxon>
        <taxon>Synaphobranchus</taxon>
    </lineage>
</organism>
<reference evidence="2" key="1">
    <citation type="journal article" date="2023" name="Science">
        <title>Genome structures resolve the early diversification of teleost fishes.</title>
        <authorList>
            <person name="Parey E."/>
            <person name="Louis A."/>
            <person name="Montfort J."/>
            <person name="Bouchez O."/>
            <person name="Roques C."/>
            <person name="Iampietro C."/>
            <person name="Lluch J."/>
            <person name="Castinel A."/>
            <person name="Donnadieu C."/>
            <person name="Desvignes T."/>
            <person name="Floi Bucao C."/>
            <person name="Jouanno E."/>
            <person name="Wen M."/>
            <person name="Mejri S."/>
            <person name="Dirks R."/>
            <person name="Jansen H."/>
            <person name="Henkel C."/>
            <person name="Chen W.J."/>
            <person name="Zahm M."/>
            <person name="Cabau C."/>
            <person name="Klopp C."/>
            <person name="Thompson A.W."/>
            <person name="Robinson-Rechavi M."/>
            <person name="Braasch I."/>
            <person name="Lecointre G."/>
            <person name="Bobe J."/>
            <person name="Postlethwait J.H."/>
            <person name="Berthelot C."/>
            <person name="Roest Crollius H."/>
            <person name="Guiguen Y."/>
        </authorList>
    </citation>
    <scope>NUCLEOTIDE SEQUENCE</scope>
    <source>
        <strain evidence="2">WJC10195</strain>
    </source>
</reference>
<dbReference type="EMBL" id="JAINUF010000002">
    <property type="protein sequence ID" value="KAJ8375272.1"/>
    <property type="molecule type" value="Genomic_DNA"/>
</dbReference>
<name>A0A9Q1JAI3_SYNKA</name>
<evidence type="ECO:0000313" key="2">
    <source>
        <dbReference type="EMBL" id="KAJ8375272.1"/>
    </source>
</evidence>
<protein>
    <submittedName>
        <fullName evidence="2">Uncharacterized protein</fullName>
    </submittedName>
</protein>
<accession>A0A9Q1JAI3</accession>
<evidence type="ECO:0000256" key="1">
    <source>
        <dbReference type="SAM" id="MobiDB-lite"/>
    </source>
</evidence>
<dbReference type="AlphaFoldDB" id="A0A9Q1JAI3"/>
<feature type="compositionally biased region" description="Polar residues" evidence="1">
    <location>
        <begin position="62"/>
        <end position="74"/>
    </location>
</feature>
<dbReference type="Proteomes" id="UP001152622">
    <property type="component" value="Chromosome 2"/>
</dbReference>
<keyword evidence="3" id="KW-1185">Reference proteome</keyword>
<sequence>MPELFLERYVGRQELQIKRIVEMKRSVTLLRSRVANSLPCRGAHSRSLHTSTAGNYHLPVISPTTGPHSARPLSQCQCLPPHQDDKPGLNRTASCRALQPSGSHLARQTADYCQARLAPPGTPAALSSAPLGWGLRSS</sequence>
<comment type="caution">
    <text evidence="2">The sequence shown here is derived from an EMBL/GenBank/DDBJ whole genome shotgun (WGS) entry which is preliminary data.</text>
</comment>
<proteinExistence type="predicted"/>
<feature type="region of interest" description="Disordered" evidence="1">
    <location>
        <begin position="41"/>
        <end position="74"/>
    </location>
</feature>
<gene>
    <name evidence="2" type="ORF">SKAU_G00058520</name>
</gene>